<evidence type="ECO:0000256" key="1">
    <source>
        <dbReference type="SAM" id="MobiDB-lite"/>
    </source>
</evidence>
<feature type="non-terminal residue" evidence="2">
    <location>
        <position position="65"/>
    </location>
</feature>
<feature type="region of interest" description="Disordered" evidence="1">
    <location>
        <begin position="39"/>
        <end position="65"/>
    </location>
</feature>
<dbReference type="AlphaFoldDB" id="A0AAN5CT13"/>
<reference evidence="3" key="1">
    <citation type="submission" date="2022-10" db="EMBL/GenBank/DDBJ databases">
        <title>Genome assembly of Pristionchus species.</title>
        <authorList>
            <person name="Yoshida K."/>
            <person name="Sommer R.J."/>
        </authorList>
    </citation>
    <scope>NUCLEOTIDE SEQUENCE [LARGE SCALE GENOMIC DNA]</scope>
    <source>
        <strain evidence="3">RS5460</strain>
    </source>
</reference>
<name>A0AAN5CT13_9BILA</name>
<organism evidence="2 3">
    <name type="scientific">Pristionchus mayeri</name>
    <dbReference type="NCBI Taxonomy" id="1317129"/>
    <lineage>
        <taxon>Eukaryota</taxon>
        <taxon>Metazoa</taxon>
        <taxon>Ecdysozoa</taxon>
        <taxon>Nematoda</taxon>
        <taxon>Chromadorea</taxon>
        <taxon>Rhabditida</taxon>
        <taxon>Rhabditina</taxon>
        <taxon>Diplogasteromorpha</taxon>
        <taxon>Diplogasteroidea</taxon>
        <taxon>Neodiplogasteridae</taxon>
        <taxon>Pristionchus</taxon>
    </lineage>
</organism>
<proteinExistence type="predicted"/>
<comment type="caution">
    <text evidence="2">The sequence shown here is derived from an EMBL/GenBank/DDBJ whole genome shotgun (WGS) entry which is preliminary data.</text>
</comment>
<evidence type="ECO:0000313" key="2">
    <source>
        <dbReference type="EMBL" id="GMR50072.1"/>
    </source>
</evidence>
<evidence type="ECO:0000313" key="3">
    <source>
        <dbReference type="Proteomes" id="UP001328107"/>
    </source>
</evidence>
<feature type="compositionally biased region" description="Low complexity" evidence="1">
    <location>
        <begin position="54"/>
        <end position="65"/>
    </location>
</feature>
<accession>A0AAN5CT13</accession>
<protein>
    <submittedName>
        <fullName evidence="2">Uncharacterized protein</fullName>
    </submittedName>
</protein>
<gene>
    <name evidence="2" type="ORF">PMAYCL1PPCAC_20267</name>
</gene>
<feature type="non-terminal residue" evidence="2">
    <location>
        <position position="1"/>
    </location>
</feature>
<dbReference type="Proteomes" id="UP001328107">
    <property type="component" value="Unassembled WGS sequence"/>
</dbReference>
<dbReference type="EMBL" id="BTRK01000004">
    <property type="protein sequence ID" value="GMR50072.1"/>
    <property type="molecule type" value="Genomic_DNA"/>
</dbReference>
<sequence length="65" mass="7067">DLVPALHTREEDRELARLHAGIGPDLAADRDLLRDLAHAPRLPEERTTEEEADPAVVPALPAVKG</sequence>
<keyword evidence="3" id="KW-1185">Reference proteome</keyword>